<evidence type="ECO:0000256" key="1">
    <source>
        <dbReference type="SAM" id="MobiDB-lite"/>
    </source>
</evidence>
<comment type="caution">
    <text evidence="3">The sequence shown here is derived from an EMBL/GenBank/DDBJ whole genome shotgun (WGS) entry which is preliminary data.</text>
</comment>
<organism evidence="3 4">
    <name type="scientific">Rhododendron simsii</name>
    <name type="common">Sims's rhododendron</name>
    <dbReference type="NCBI Taxonomy" id="118357"/>
    <lineage>
        <taxon>Eukaryota</taxon>
        <taxon>Viridiplantae</taxon>
        <taxon>Streptophyta</taxon>
        <taxon>Embryophyta</taxon>
        <taxon>Tracheophyta</taxon>
        <taxon>Spermatophyta</taxon>
        <taxon>Magnoliopsida</taxon>
        <taxon>eudicotyledons</taxon>
        <taxon>Gunneridae</taxon>
        <taxon>Pentapetalae</taxon>
        <taxon>asterids</taxon>
        <taxon>Ericales</taxon>
        <taxon>Ericaceae</taxon>
        <taxon>Ericoideae</taxon>
        <taxon>Rhodoreae</taxon>
        <taxon>Rhododendron</taxon>
    </lineage>
</organism>
<proteinExistence type="predicted"/>
<dbReference type="Proteomes" id="UP000626092">
    <property type="component" value="Unassembled WGS sequence"/>
</dbReference>
<dbReference type="OrthoDB" id="1804839at2759"/>
<feature type="region of interest" description="Disordered" evidence="1">
    <location>
        <begin position="51"/>
        <end position="70"/>
    </location>
</feature>
<keyword evidence="2" id="KW-0472">Membrane</keyword>
<keyword evidence="2" id="KW-0812">Transmembrane</keyword>
<accession>A0A834HD83</accession>
<dbReference type="EMBL" id="WJXA01000002">
    <property type="protein sequence ID" value="KAF7150066.1"/>
    <property type="molecule type" value="Genomic_DNA"/>
</dbReference>
<keyword evidence="2" id="KW-1133">Transmembrane helix</keyword>
<evidence type="ECO:0000313" key="4">
    <source>
        <dbReference type="Proteomes" id="UP000626092"/>
    </source>
</evidence>
<feature type="transmembrane region" description="Helical" evidence="2">
    <location>
        <begin position="20"/>
        <end position="44"/>
    </location>
</feature>
<dbReference type="AlphaFoldDB" id="A0A834HD83"/>
<sequence>MHDSKVVPVHPWKEKLSTVYIVVGTIVAITLPILLVFVIFYVCWRTRTHVNPQEADGPEPAVATGQSDSENPTVRYAVTSLCTGKEYEFSPPAVISFTMIASPNG</sequence>
<evidence type="ECO:0000313" key="3">
    <source>
        <dbReference type="EMBL" id="KAF7150066.1"/>
    </source>
</evidence>
<keyword evidence="4" id="KW-1185">Reference proteome</keyword>
<name>A0A834HD83_RHOSS</name>
<reference evidence="3" key="1">
    <citation type="submission" date="2019-11" db="EMBL/GenBank/DDBJ databases">
        <authorList>
            <person name="Liu Y."/>
            <person name="Hou J."/>
            <person name="Li T.-Q."/>
            <person name="Guan C.-H."/>
            <person name="Wu X."/>
            <person name="Wu H.-Z."/>
            <person name="Ling F."/>
            <person name="Zhang R."/>
            <person name="Shi X.-G."/>
            <person name="Ren J.-P."/>
            <person name="Chen E.-F."/>
            <person name="Sun J.-M."/>
        </authorList>
    </citation>
    <scope>NUCLEOTIDE SEQUENCE</scope>
    <source>
        <strain evidence="3">Adult_tree_wgs_1</strain>
        <tissue evidence="3">Leaves</tissue>
    </source>
</reference>
<gene>
    <name evidence="3" type="ORF">RHSIM_Rhsim02G0222600</name>
</gene>
<evidence type="ECO:0000256" key="2">
    <source>
        <dbReference type="SAM" id="Phobius"/>
    </source>
</evidence>
<protein>
    <submittedName>
        <fullName evidence="3">Uncharacterized protein</fullName>
    </submittedName>
</protein>